<feature type="chain" id="PRO_5046152014" evidence="1">
    <location>
        <begin position="22"/>
        <end position="96"/>
    </location>
</feature>
<dbReference type="RefSeq" id="WP_205309781.1">
    <property type="nucleotide sequence ID" value="NZ_JAERPS020000002.1"/>
</dbReference>
<proteinExistence type="predicted"/>
<dbReference type="EMBL" id="JAERPS020000002">
    <property type="protein sequence ID" value="MBZ9611620.1"/>
    <property type="molecule type" value="Genomic_DNA"/>
</dbReference>
<feature type="signal peptide" evidence="1">
    <location>
        <begin position="1"/>
        <end position="21"/>
    </location>
</feature>
<gene>
    <name evidence="2" type="ORF">I4W93_008410</name>
</gene>
<reference evidence="2 3" key="1">
    <citation type="submission" date="2021-08" db="EMBL/GenBank/DDBJ databases">
        <title>Rheinheimera aquimaris sp. nov., isolated from seawater of the East Sea in Korea.</title>
        <authorList>
            <person name="Kim K.H."/>
            <person name="Wenting R."/>
            <person name="Kim K.R."/>
            <person name="Jeon C.O."/>
        </authorList>
    </citation>
    <scope>NUCLEOTIDE SEQUENCE [LARGE SCALE GENOMIC DNA]</scope>
    <source>
        <strain evidence="2 3">MA-13</strain>
    </source>
</reference>
<organism evidence="2 3">
    <name type="scientific">Rheinheimera maricola</name>
    <dbReference type="NCBI Taxonomy" id="2793282"/>
    <lineage>
        <taxon>Bacteria</taxon>
        <taxon>Pseudomonadati</taxon>
        <taxon>Pseudomonadota</taxon>
        <taxon>Gammaproteobacteria</taxon>
        <taxon>Chromatiales</taxon>
        <taxon>Chromatiaceae</taxon>
        <taxon>Rheinheimera</taxon>
    </lineage>
</organism>
<dbReference type="Proteomes" id="UP000663814">
    <property type="component" value="Unassembled WGS sequence"/>
</dbReference>
<evidence type="ECO:0000313" key="3">
    <source>
        <dbReference type="Proteomes" id="UP000663814"/>
    </source>
</evidence>
<comment type="caution">
    <text evidence="2">The sequence shown here is derived from an EMBL/GenBank/DDBJ whole genome shotgun (WGS) entry which is preliminary data.</text>
</comment>
<keyword evidence="1" id="KW-0732">Signal</keyword>
<protein>
    <submittedName>
        <fullName evidence="2">Uncharacterized protein</fullName>
    </submittedName>
</protein>
<name>A0ABS7X7U0_9GAMM</name>
<accession>A0ABS7X7U0</accession>
<sequence>MKGILFLIGIICFSICLSAGANVVPDGYSTYIESSDAQIATKHNGQAVYIENSSPDNKIFIDVTADDAVFWFSDGSYIQIDPANERITQAGRLRPR</sequence>
<evidence type="ECO:0000256" key="1">
    <source>
        <dbReference type="SAM" id="SignalP"/>
    </source>
</evidence>
<keyword evidence="3" id="KW-1185">Reference proteome</keyword>
<evidence type="ECO:0000313" key="2">
    <source>
        <dbReference type="EMBL" id="MBZ9611620.1"/>
    </source>
</evidence>